<dbReference type="SUPFAM" id="SSF55781">
    <property type="entry name" value="GAF domain-like"/>
    <property type="match status" value="1"/>
</dbReference>
<accession>A0A1E4TWQ0</accession>
<dbReference type="CDD" id="cd16922">
    <property type="entry name" value="HATPase_EvgS-ArcB-TorS-like"/>
    <property type="match status" value="1"/>
</dbReference>
<dbReference type="InterPro" id="IPR003661">
    <property type="entry name" value="HisK_dim/P_dom"/>
</dbReference>
<keyword evidence="4" id="KW-0902">Two-component regulatory system</keyword>
<dbReference type="GO" id="GO:0036180">
    <property type="term" value="P:filamentous growth of a population of unicellular organisms in response to biotic stimulus"/>
    <property type="evidence" value="ECO:0007669"/>
    <property type="project" value="UniProtKB-ARBA"/>
</dbReference>
<dbReference type="InterPro" id="IPR036097">
    <property type="entry name" value="HisK_dim/P_sf"/>
</dbReference>
<dbReference type="Gene3D" id="3.40.50.2300">
    <property type="match status" value="1"/>
</dbReference>
<evidence type="ECO:0000256" key="2">
    <source>
        <dbReference type="ARBA" id="ARBA00022679"/>
    </source>
</evidence>
<dbReference type="STRING" id="669874.A0A1E4TWQ0"/>
<dbReference type="Pfam" id="PF25503">
    <property type="entry name" value="TPR_CHK1"/>
    <property type="match status" value="1"/>
</dbReference>
<dbReference type="SUPFAM" id="SSF52540">
    <property type="entry name" value="P-loop containing nucleoside triphosphate hydrolases"/>
    <property type="match status" value="1"/>
</dbReference>
<keyword evidence="10" id="KW-1185">Reference proteome</keyword>
<dbReference type="GO" id="GO:0000155">
    <property type="term" value="F:phosphorelay sensor kinase activity"/>
    <property type="evidence" value="ECO:0007669"/>
    <property type="project" value="InterPro"/>
</dbReference>
<dbReference type="Pfam" id="PF00512">
    <property type="entry name" value="HisKA"/>
    <property type="match status" value="1"/>
</dbReference>
<dbReference type="PROSITE" id="PS50110">
    <property type="entry name" value="RESPONSE_REGULATORY"/>
    <property type="match status" value="1"/>
</dbReference>
<feature type="modified residue" description="4-aspartylphosphate" evidence="5">
    <location>
        <position position="2218"/>
    </location>
</feature>
<dbReference type="SUPFAM" id="SSF55874">
    <property type="entry name" value="ATPase domain of HSP90 chaperone/DNA topoisomerase II/histidine kinase"/>
    <property type="match status" value="1"/>
</dbReference>
<dbReference type="InterPro" id="IPR036890">
    <property type="entry name" value="HATPase_C_sf"/>
</dbReference>
<dbReference type="PANTHER" id="PTHR45339">
    <property type="entry name" value="HYBRID SIGNAL TRANSDUCTION HISTIDINE KINASE J"/>
    <property type="match status" value="1"/>
</dbReference>
<dbReference type="PRINTS" id="PR00344">
    <property type="entry name" value="BCTRLSENSOR"/>
</dbReference>
<reference evidence="10" key="1">
    <citation type="submission" date="2016-05" db="EMBL/GenBank/DDBJ databases">
        <title>Comparative genomics of biotechnologically important yeasts.</title>
        <authorList>
            <consortium name="DOE Joint Genome Institute"/>
            <person name="Riley R."/>
            <person name="Haridas S."/>
            <person name="Wolfe K.H."/>
            <person name="Lopes M.R."/>
            <person name="Hittinger C.T."/>
            <person name="Goker M."/>
            <person name="Salamov A."/>
            <person name="Wisecaver J."/>
            <person name="Long T.M."/>
            <person name="Aerts A.L."/>
            <person name="Barry K."/>
            <person name="Choi C."/>
            <person name="Clum A."/>
            <person name="Coughlan A.Y."/>
            <person name="Deshpande S."/>
            <person name="Douglass A.P."/>
            <person name="Hanson S.J."/>
            <person name="Klenk H.-P."/>
            <person name="Labutti K."/>
            <person name="Lapidus A."/>
            <person name="Lindquist E."/>
            <person name="Lipzen A."/>
            <person name="Meier-Kolthoff J.P."/>
            <person name="Ohm R.A."/>
            <person name="Otillar R.P."/>
            <person name="Pangilinan J."/>
            <person name="Peng Y."/>
            <person name="Rokas A."/>
            <person name="Rosa C.A."/>
            <person name="Scheuner C."/>
            <person name="Sibirny A.A."/>
            <person name="Slot J.C."/>
            <person name="Stielow J.B."/>
            <person name="Sun H."/>
            <person name="Kurtzman C.P."/>
            <person name="Blackwell M."/>
            <person name="Grigoriev I.V."/>
            <person name="Jeffries T.W."/>
        </authorList>
    </citation>
    <scope>NUCLEOTIDE SEQUENCE [LARGE SCALE GENOMIC DNA]</scope>
    <source>
        <strain evidence="10">NRRL Y-2460</strain>
    </source>
</reference>
<dbReference type="PROSITE" id="PS50011">
    <property type="entry name" value="PROTEIN_KINASE_DOM"/>
    <property type="match status" value="1"/>
</dbReference>
<dbReference type="SUPFAM" id="SSF56112">
    <property type="entry name" value="Protein kinase-like (PK-like)"/>
    <property type="match status" value="1"/>
</dbReference>
<evidence type="ECO:0000259" key="6">
    <source>
        <dbReference type="PROSITE" id="PS50011"/>
    </source>
</evidence>
<dbReference type="SMART" id="SM00448">
    <property type="entry name" value="REC"/>
    <property type="match status" value="1"/>
</dbReference>
<dbReference type="Pfam" id="PF13191">
    <property type="entry name" value="AAA_16"/>
    <property type="match status" value="1"/>
</dbReference>
<evidence type="ECO:0000256" key="5">
    <source>
        <dbReference type="PROSITE-ProRule" id="PRU00169"/>
    </source>
</evidence>
<keyword evidence="3" id="KW-0418">Kinase</keyword>
<feature type="domain" description="Response regulatory" evidence="8">
    <location>
        <begin position="2163"/>
        <end position="2286"/>
    </location>
</feature>
<feature type="domain" description="Protein kinase" evidence="6">
    <location>
        <begin position="39"/>
        <end position="376"/>
    </location>
</feature>
<keyword evidence="2" id="KW-0808">Transferase</keyword>
<keyword evidence="1 5" id="KW-0597">Phosphoprotein</keyword>
<dbReference type="GO" id="GO:0006950">
    <property type="term" value="P:response to stress"/>
    <property type="evidence" value="ECO:0007669"/>
    <property type="project" value="UniProtKB-ARBA"/>
</dbReference>
<gene>
    <name evidence="9" type="ORF">PACTADRAFT_41849</name>
</gene>
<dbReference type="Gene3D" id="3.40.50.300">
    <property type="entry name" value="P-loop containing nucleotide triphosphate hydrolases"/>
    <property type="match status" value="1"/>
</dbReference>
<evidence type="ECO:0000259" key="7">
    <source>
        <dbReference type="PROSITE" id="PS50109"/>
    </source>
</evidence>
<dbReference type="InterPro" id="IPR011006">
    <property type="entry name" value="CheY-like_superfamily"/>
</dbReference>
<proteinExistence type="predicted"/>
<evidence type="ECO:0000256" key="1">
    <source>
        <dbReference type="ARBA" id="ARBA00022553"/>
    </source>
</evidence>
<dbReference type="SMART" id="SM00388">
    <property type="entry name" value="HisKA"/>
    <property type="match status" value="1"/>
</dbReference>
<dbReference type="InterPro" id="IPR003018">
    <property type="entry name" value="GAF"/>
</dbReference>
<dbReference type="InterPro" id="IPR027417">
    <property type="entry name" value="P-loop_NTPase"/>
</dbReference>
<dbReference type="InterPro" id="IPR001789">
    <property type="entry name" value="Sig_transdc_resp-reg_receiver"/>
</dbReference>
<evidence type="ECO:0008006" key="11">
    <source>
        <dbReference type="Google" id="ProtNLM"/>
    </source>
</evidence>
<protein>
    <recommendedName>
        <fullName evidence="11">Histidine kinase</fullName>
    </recommendedName>
</protein>
<dbReference type="Gene3D" id="3.30.565.10">
    <property type="entry name" value="Histidine kinase-like ATPase, C-terminal domain"/>
    <property type="match status" value="1"/>
</dbReference>
<dbReference type="InterPro" id="IPR011009">
    <property type="entry name" value="Kinase-like_dom_sf"/>
</dbReference>
<dbReference type="Gene3D" id="1.10.510.10">
    <property type="entry name" value="Transferase(Phosphotransferase) domain 1"/>
    <property type="match status" value="1"/>
</dbReference>
<dbReference type="Gene3D" id="3.30.450.40">
    <property type="match status" value="1"/>
</dbReference>
<dbReference type="SMART" id="SM00387">
    <property type="entry name" value="HATPase_c"/>
    <property type="match status" value="1"/>
</dbReference>
<dbReference type="Gene3D" id="1.10.287.130">
    <property type="match status" value="1"/>
</dbReference>
<dbReference type="InterPro" id="IPR003594">
    <property type="entry name" value="HATPase_dom"/>
</dbReference>
<dbReference type="EMBL" id="KV454013">
    <property type="protein sequence ID" value="ODV96157.1"/>
    <property type="molecule type" value="Genomic_DNA"/>
</dbReference>
<dbReference type="OrthoDB" id="60033at2759"/>
<evidence type="ECO:0000313" key="9">
    <source>
        <dbReference type="EMBL" id="ODV96157.1"/>
    </source>
</evidence>
<dbReference type="SMART" id="SM00220">
    <property type="entry name" value="S_TKc"/>
    <property type="match status" value="1"/>
</dbReference>
<evidence type="ECO:0000256" key="3">
    <source>
        <dbReference type="ARBA" id="ARBA00022777"/>
    </source>
</evidence>
<dbReference type="SMART" id="SM00065">
    <property type="entry name" value="GAF"/>
    <property type="match status" value="1"/>
</dbReference>
<dbReference type="InterPro" id="IPR041664">
    <property type="entry name" value="AAA_16"/>
</dbReference>
<dbReference type="InterPro" id="IPR005467">
    <property type="entry name" value="His_kinase_dom"/>
</dbReference>
<dbReference type="SUPFAM" id="SSF52172">
    <property type="entry name" value="CheY-like"/>
    <property type="match status" value="1"/>
</dbReference>
<evidence type="ECO:0000259" key="8">
    <source>
        <dbReference type="PROSITE" id="PS50110"/>
    </source>
</evidence>
<dbReference type="CDD" id="cd00082">
    <property type="entry name" value="HisKA"/>
    <property type="match status" value="1"/>
</dbReference>
<dbReference type="InterPro" id="IPR029016">
    <property type="entry name" value="GAF-like_dom_sf"/>
</dbReference>
<dbReference type="CDD" id="cd17546">
    <property type="entry name" value="REC_hyHK_CKI1_RcsC-like"/>
    <property type="match status" value="1"/>
</dbReference>
<dbReference type="Pfam" id="PF02518">
    <property type="entry name" value="HATPase_c"/>
    <property type="match status" value="1"/>
</dbReference>
<dbReference type="Pfam" id="PF01590">
    <property type="entry name" value="GAF"/>
    <property type="match status" value="1"/>
</dbReference>
<feature type="domain" description="Histidine kinase" evidence="7">
    <location>
        <begin position="1753"/>
        <end position="1975"/>
    </location>
</feature>
<dbReference type="PANTHER" id="PTHR45339:SF1">
    <property type="entry name" value="HYBRID SIGNAL TRANSDUCTION HISTIDINE KINASE J"/>
    <property type="match status" value="1"/>
</dbReference>
<dbReference type="SUPFAM" id="SSF47384">
    <property type="entry name" value="Homodimeric domain of signal transducing histidine kinase"/>
    <property type="match status" value="1"/>
</dbReference>
<dbReference type="Pfam" id="PF00069">
    <property type="entry name" value="Pkinase"/>
    <property type="match status" value="1"/>
</dbReference>
<dbReference type="PROSITE" id="PS50109">
    <property type="entry name" value="HIS_KIN"/>
    <property type="match status" value="1"/>
</dbReference>
<dbReference type="FunFam" id="3.30.565.10:FF:000010">
    <property type="entry name" value="Sensor histidine kinase RcsC"/>
    <property type="match status" value="1"/>
</dbReference>
<dbReference type="Pfam" id="PF00072">
    <property type="entry name" value="Response_reg"/>
    <property type="match status" value="1"/>
</dbReference>
<dbReference type="InterPro" id="IPR004358">
    <property type="entry name" value="Sig_transdc_His_kin-like_C"/>
</dbReference>
<organism evidence="9 10">
    <name type="scientific">Pachysolen tannophilus NRRL Y-2460</name>
    <dbReference type="NCBI Taxonomy" id="669874"/>
    <lineage>
        <taxon>Eukaryota</taxon>
        <taxon>Fungi</taxon>
        <taxon>Dikarya</taxon>
        <taxon>Ascomycota</taxon>
        <taxon>Saccharomycotina</taxon>
        <taxon>Pichiomycetes</taxon>
        <taxon>Pachysolenaceae</taxon>
        <taxon>Pachysolen</taxon>
    </lineage>
</organism>
<dbReference type="InterPro" id="IPR000719">
    <property type="entry name" value="Prot_kinase_dom"/>
</dbReference>
<evidence type="ECO:0000313" key="10">
    <source>
        <dbReference type="Proteomes" id="UP000094236"/>
    </source>
</evidence>
<name>A0A1E4TWQ0_PACTA</name>
<dbReference type="GO" id="GO:1900445">
    <property type="term" value="P:positive regulation of filamentous growth of a population of unicellular organisms in response to biotic stimulus"/>
    <property type="evidence" value="ECO:0007669"/>
    <property type="project" value="UniProtKB-ARBA"/>
</dbReference>
<dbReference type="GO" id="GO:0005524">
    <property type="term" value="F:ATP binding"/>
    <property type="evidence" value="ECO:0007669"/>
    <property type="project" value="InterPro"/>
</dbReference>
<dbReference type="Proteomes" id="UP000094236">
    <property type="component" value="Unassembled WGS sequence"/>
</dbReference>
<evidence type="ECO:0000256" key="4">
    <source>
        <dbReference type="ARBA" id="ARBA00023012"/>
    </source>
</evidence>
<sequence>MEINLVRDLQSHPENKPDFSAKELDNDSTIIDKSIIPNYTLISKIAPLTSNLISKYRGISVKDNKKVIVKLSLHSSALSILTKFLNEWHILGGIHEIIAPNKRKAVDGISDYVSDLPYTLPKNIKGILYPIEFIFNKETDSTALIYDNEEIPKISLKEKYIINSYRESSPAFFNQETSSTSSIKSMTSFNKLDFNRQALQRSKLQVLELIDIFIEILKILQKIHNYGVVNNGLSSNSIFIEEKNSSKVYISGFGLAFSLLTEDCTKGFRMRNRDYVKDLLPYISPESSGEFNRLADFRSDFYSLGIIMYELFLGFLPFDYSDSSQIIYMHVNQTPLDPSSIAPWLPVKLCSLIMKCLAKRASERFRSGNEIINSLLLIKRELTTVNNVDSIIHARPKLVIPKDIYGRNNEIEELITKYESMERGKINGLMVTGESGVGKTMMLDEFKSYLTSRKFILHASWKCNKFQQASSIHQIFVKIIRTALKRILTTNKKFIKKWRDLIIKNIDDLTIATDIFPEIKDLLGQKFLQSLSLDSHHKFNLDGRSPSQVLPLKLESRFTYIIKKLFALFASNANEGFTIIVDDTQYLSKGEVKLFDEIVSFIVENNYLPKSKLIFVFSKLSAEGQKDNNENLTFVKSQTAPLEKYDDQSYVKIERVWLGKLSFEGVEEYSRELLPDNFNNSSKGFIDKTLYDEFLYNKTPNVLRYTMGMLLLNGAFGLGDDDYSLIFKYENAISVKPNSLVDFFNYYTKSYSDKNTLKVLRFASCISTGYSFSLSSLAIVSGMSLKDTYTYLYPSLSILMIFPTTVNYKFPFHLIDSSCFPAKDLSEDDLWHLASNCSFKFCHDSLQDYLLNTLVDTQQFKKYQKLCALRLYESVNVDFLTSSKLFEMCRHFIDSSSIAEEHEFPIYRHVLTLAGKLAYLSYDFELALIYFETVREYFTRGNNLEDSNKQLDLTVVQLYYILKRYEKCLQLIDDYIPTYPTPYEKNLFLLTRTKTLFMLHRHDEAIRNALSGLKMLNIIIEEDDEWNDKFLEEVKPRIPLSIGEIHTLKNISSISIPAEKELEIETISNLIVPVLASGRLKLANTLTSVNIINMLTYGSSSVYAVSLLVLAISMTQEHGKQAFMRAIEYSKVALSLVEKDKNVSLETGVIVYELYFVTLAIFAEPLQHVMKYYDVFISQSKSFIDNGISFSQFIGIGIKNFCNLLTGENLNAILFKAEMVKFDFEAEQATSQSLNVWNSLHIKSIKCLIGSIPLDELVLEESDEPNSFIYSEYAYAFHVIKFYSCVAIGEYSKAMQIFEVEIPKFKRMFPLTLFDAAIAFFGCILLLKDVGNNARKKSERKKVFEEYYEYLETWSLTSPSTFESKFLIVKAISAHIYNIGQQSDIEILDLFEKAAELAASKYQYFDEALAYESCSLWLLQISKNKDRAAKFMKEAARVYHLWGSNIRVQKLVEEYPELLCDYNWAGVENYSSIKKAQNFSSSTNASESASVKAINLNSSPLQMMLSSYFKNEISPSYLPNARIDSTISSSDEDYDSEHVDDAIMMSQSSSDDLSIDMKTAIQTCLDISESIDSGSIVLKLIKNTMNILNADFAVLALKDNIGEVYVEAAATESQVRLISHEPLSSRNDLCPISLINDVIKFGTTINREDDPIYFSSHYRDIDFYYNDKPGNIAILGIPIKNQTETIGALYMENQEVRKHRSYKIFTKEKVDLGTLFCTQAAFSLDKAMLYQQMNHATKLAKEATEEKASFLNSMSHEIRTPFNSLLSCSIFLLDTDLTDIQKEYVETIRSSAMVTLNIIDGILSFAKIENSLVTLDNIPFSLNDCIESALQLVCEQASSKDLELVYLNRCDSVDTIIGDVTRFRQIIINIIGNAVKFTNKGYILVETNCRKVSSDDRYQFTVTIKDTGIGIPKDSYNKVFGAFSQVDGSSRRMYGGAGLGLAISKKLVDLMGGSLTFESIENIGTSFYFSVIAKVQLQNQQKLETRTKAFQDILNSNETLNKQILIADSYKLGRLALKEELERFGFEVTITDNLEDTLKIFKEKESKDDGFKIVFINNKLLNSEEDEEIMNFLNKKFSSKTVFILSGQFGTVNAKGFSQILLLPFQRFKIQEILTKTYVQDKNLDLEEKKTLGRAAEIVSKKENNATFDKTLLETLADRHPLKILLAEDNMINTKVALQHLKRMGYKADHAKDGVEVLKKCASTLDKTGTNYDVVLMDIQMPNKDGIAACLELNEIYKDNHMPKVVALTANVAGEDKERCLACGMVGFISKPLLPNDLAAVLMSIETT</sequence>